<name>A0ACA9PLK3_9GLOM</name>
<evidence type="ECO:0000313" key="1">
    <source>
        <dbReference type="EMBL" id="CAG8714301.1"/>
    </source>
</evidence>
<feature type="non-terminal residue" evidence="1">
    <location>
        <position position="52"/>
    </location>
</feature>
<dbReference type="Proteomes" id="UP000789702">
    <property type="component" value="Unassembled WGS sequence"/>
</dbReference>
<proteinExistence type="predicted"/>
<evidence type="ECO:0000313" key="2">
    <source>
        <dbReference type="Proteomes" id="UP000789702"/>
    </source>
</evidence>
<gene>
    <name evidence="1" type="ORF">DHETER_LOCUS12445</name>
</gene>
<reference evidence="1" key="1">
    <citation type="submission" date="2021-06" db="EMBL/GenBank/DDBJ databases">
        <authorList>
            <person name="Kallberg Y."/>
            <person name="Tangrot J."/>
            <person name="Rosling A."/>
        </authorList>
    </citation>
    <scope>NUCLEOTIDE SEQUENCE</scope>
    <source>
        <strain evidence="1">IL203A</strain>
    </source>
</reference>
<dbReference type="EMBL" id="CAJVPU010030554">
    <property type="protein sequence ID" value="CAG8714301.1"/>
    <property type="molecule type" value="Genomic_DNA"/>
</dbReference>
<keyword evidence="2" id="KW-1185">Reference proteome</keyword>
<protein>
    <submittedName>
        <fullName evidence="1">2981_t:CDS:1</fullName>
    </submittedName>
</protein>
<organism evidence="1 2">
    <name type="scientific">Dentiscutata heterogama</name>
    <dbReference type="NCBI Taxonomy" id="1316150"/>
    <lineage>
        <taxon>Eukaryota</taxon>
        <taxon>Fungi</taxon>
        <taxon>Fungi incertae sedis</taxon>
        <taxon>Mucoromycota</taxon>
        <taxon>Glomeromycotina</taxon>
        <taxon>Glomeromycetes</taxon>
        <taxon>Diversisporales</taxon>
        <taxon>Gigasporaceae</taxon>
        <taxon>Dentiscutata</taxon>
    </lineage>
</organism>
<sequence>MSIVQILWDFRNLIFSPFQNAAQLGINQSSGKPTAGRYVPPHLRGQPNRNIN</sequence>
<accession>A0ACA9PLK3</accession>
<comment type="caution">
    <text evidence="1">The sequence shown here is derived from an EMBL/GenBank/DDBJ whole genome shotgun (WGS) entry which is preliminary data.</text>
</comment>